<proteinExistence type="predicted"/>
<evidence type="ECO:0000256" key="1">
    <source>
        <dbReference type="SAM" id="Coils"/>
    </source>
</evidence>
<feature type="compositionally biased region" description="Basic and acidic residues" evidence="2">
    <location>
        <begin position="1"/>
        <end position="18"/>
    </location>
</feature>
<keyword evidence="4" id="KW-1185">Reference proteome</keyword>
<evidence type="ECO:0000313" key="3">
    <source>
        <dbReference type="EMBL" id="THE66287.1"/>
    </source>
</evidence>
<dbReference type="Pfam" id="PF24430">
    <property type="entry name" value="DUF7553"/>
    <property type="match status" value="1"/>
</dbReference>
<protein>
    <submittedName>
        <fullName evidence="3">Uncharacterized protein</fullName>
    </submittedName>
</protein>
<reference evidence="3 4" key="1">
    <citation type="submission" date="2018-10" db="EMBL/GenBank/DDBJ databases">
        <title>Natronolimnobius sp. XQ-INN 246 isolated from Inner Mongolia Autonomous Region of China.</title>
        <authorList>
            <person name="Xue Q."/>
        </authorList>
    </citation>
    <scope>NUCLEOTIDE SEQUENCE [LARGE SCALE GENOMIC DNA]</scope>
    <source>
        <strain evidence="3 4">XQ-INN 246</strain>
    </source>
</reference>
<dbReference type="AlphaFoldDB" id="A0A4V3VLN4"/>
<dbReference type="Proteomes" id="UP000318864">
    <property type="component" value="Unassembled WGS sequence"/>
</dbReference>
<feature type="region of interest" description="Disordered" evidence="2">
    <location>
        <begin position="1"/>
        <end position="24"/>
    </location>
</feature>
<evidence type="ECO:0000313" key="4">
    <source>
        <dbReference type="Proteomes" id="UP000318864"/>
    </source>
</evidence>
<organism evidence="3 4">
    <name type="scientific">Salinadaptatus halalkaliphilus</name>
    <dbReference type="NCBI Taxonomy" id="2419781"/>
    <lineage>
        <taxon>Archaea</taxon>
        <taxon>Methanobacteriati</taxon>
        <taxon>Methanobacteriota</taxon>
        <taxon>Stenosarchaea group</taxon>
        <taxon>Halobacteria</taxon>
        <taxon>Halobacteriales</taxon>
        <taxon>Natrialbaceae</taxon>
        <taxon>Salinadaptatus</taxon>
    </lineage>
</organism>
<gene>
    <name evidence="3" type="ORF">D8Y22_03160</name>
</gene>
<sequence length="89" mass="10318">MTDPLKQAHDDLAQAEKTADDDDIREEIRETGDAFRDYVVGDHNPDHAILDEHLNTLRQVREDIEGDTKERVERALEATENYREDLEQA</sequence>
<feature type="coiled-coil region" evidence="1">
    <location>
        <begin position="50"/>
        <end position="89"/>
    </location>
</feature>
<dbReference type="RefSeq" id="WP_141463265.1">
    <property type="nucleotide sequence ID" value="NZ_RBZW01000011.1"/>
</dbReference>
<dbReference type="EMBL" id="RBZW01000011">
    <property type="protein sequence ID" value="THE66287.1"/>
    <property type="molecule type" value="Genomic_DNA"/>
</dbReference>
<evidence type="ECO:0000256" key="2">
    <source>
        <dbReference type="SAM" id="MobiDB-lite"/>
    </source>
</evidence>
<dbReference type="InterPro" id="IPR055975">
    <property type="entry name" value="DUF7553"/>
</dbReference>
<keyword evidence="1" id="KW-0175">Coiled coil</keyword>
<name>A0A4V3VLN4_9EURY</name>
<dbReference type="OrthoDB" id="197463at2157"/>
<accession>A0A4V3VLN4</accession>
<comment type="caution">
    <text evidence="3">The sequence shown here is derived from an EMBL/GenBank/DDBJ whole genome shotgun (WGS) entry which is preliminary data.</text>
</comment>